<dbReference type="CDD" id="cd10147">
    <property type="entry name" value="Wzt_C-like"/>
    <property type="match status" value="1"/>
</dbReference>
<keyword evidence="4" id="KW-0547">Nucleotide-binding</keyword>
<keyword evidence="2" id="KW-0813">Transport</keyword>
<evidence type="ECO:0000256" key="4">
    <source>
        <dbReference type="ARBA" id="ARBA00022741"/>
    </source>
</evidence>
<dbReference type="SMART" id="SM00382">
    <property type="entry name" value="AAA"/>
    <property type="match status" value="1"/>
</dbReference>
<comment type="caution">
    <text evidence="7">The sequence shown here is derived from an EMBL/GenBank/DDBJ whole genome shotgun (WGS) entry which is preliminary data.</text>
</comment>
<dbReference type="InterPro" id="IPR003439">
    <property type="entry name" value="ABC_transporter-like_ATP-bd"/>
</dbReference>
<dbReference type="InterPro" id="IPR050683">
    <property type="entry name" value="Bact_Polysacc_Export_ATP-bd"/>
</dbReference>
<proteinExistence type="inferred from homology"/>
<dbReference type="Gene3D" id="2.70.50.60">
    <property type="entry name" value="abc- transporter (atp binding component) like domain"/>
    <property type="match status" value="1"/>
</dbReference>
<dbReference type="EMBL" id="PDHS01000238">
    <property type="protein sequence ID" value="MQM30939.1"/>
    <property type="molecule type" value="Genomic_DNA"/>
</dbReference>
<dbReference type="InterPro" id="IPR029439">
    <property type="entry name" value="Wzt_C"/>
</dbReference>
<dbReference type="GO" id="GO:0140359">
    <property type="term" value="F:ABC-type transporter activity"/>
    <property type="evidence" value="ECO:0007669"/>
    <property type="project" value="InterPro"/>
</dbReference>
<dbReference type="InterPro" id="IPR003593">
    <property type="entry name" value="AAA+_ATPase"/>
</dbReference>
<dbReference type="PANTHER" id="PTHR46743">
    <property type="entry name" value="TEICHOIC ACIDS EXPORT ATP-BINDING PROTEIN TAGH"/>
    <property type="match status" value="1"/>
</dbReference>
<protein>
    <submittedName>
        <fullName evidence="7">ABC transporter</fullName>
    </submittedName>
</protein>
<dbReference type="PROSITE" id="PS50893">
    <property type="entry name" value="ABC_TRANSPORTER_2"/>
    <property type="match status" value="1"/>
</dbReference>
<dbReference type="Proteomes" id="UP000342300">
    <property type="component" value="Unassembled WGS sequence"/>
</dbReference>
<dbReference type="InterPro" id="IPR015860">
    <property type="entry name" value="ABC_transpr_TagH-like"/>
</dbReference>
<evidence type="ECO:0000313" key="7">
    <source>
        <dbReference type="EMBL" id="MQM30939.1"/>
    </source>
</evidence>
<dbReference type="SUPFAM" id="SSF52540">
    <property type="entry name" value="P-loop containing nucleoside triphosphate hydrolases"/>
    <property type="match status" value="1"/>
</dbReference>
<accession>A0A6A7RUE1</accession>
<evidence type="ECO:0000259" key="6">
    <source>
        <dbReference type="PROSITE" id="PS50893"/>
    </source>
</evidence>
<evidence type="ECO:0000256" key="5">
    <source>
        <dbReference type="ARBA" id="ARBA00022840"/>
    </source>
</evidence>
<dbReference type="PROSITE" id="PS00211">
    <property type="entry name" value="ABC_TRANSPORTER_1"/>
    <property type="match status" value="1"/>
</dbReference>
<dbReference type="Gene3D" id="3.40.50.300">
    <property type="entry name" value="P-loop containing nucleotide triphosphate hydrolases"/>
    <property type="match status" value="1"/>
</dbReference>
<keyword evidence="5" id="KW-0067">ATP-binding</keyword>
<dbReference type="InterPro" id="IPR027417">
    <property type="entry name" value="P-loop_NTPase"/>
</dbReference>
<dbReference type="GO" id="GO:0016887">
    <property type="term" value="F:ATP hydrolysis activity"/>
    <property type="evidence" value="ECO:0007669"/>
    <property type="project" value="InterPro"/>
</dbReference>
<gene>
    <name evidence="7" type="ORF">CRU78_10620</name>
</gene>
<evidence type="ECO:0000256" key="1">
    <source>
        <dbReference type="ARBA" id="ARBA00005417"/>
    </source>
</evidence>
<dbReference type="InterPro" id="IPR017871">
    <property type="entry name" value="ABC_transporter-like_CS"/>
</dbReference>
<dbReference type="Pfam" id="PF00005">
    <property type="entry name" value="ABC_tran"/>
    <property type="match status" value="1"/>
</dbReference>
<sequence length="416" mass="46349">MSCESLIEVHQVEKTYYSYANPLRGLCARISGRRLFRGHEFTALKDIDFKIDRGETVGIIGRNGSGKSTLLQIICGILKPTNGSVVTRGRISALLELGSGFQPEFTGRENVFLQGAILGFSHEEMRMRLGAIEAFADIGDFLDQPVKHYSSGMFVRLAFSVAIATSPDILVVDEALAVGDAAFQIKCFRRIREMRENGCTVLFVTHSVEQVLRLCPRAILLDKGRMLIDDAARVSIDAYRAITFNSLESRLLPSDRPTRIASPHAQNPDCFEFGNRKGEIVRASITDEKQRETLTLHANSPFTIAYRVRFHSAVAHPVFGFTIRDEYSMEIAGTNSFFHAIETGLYSAGESVDVGFVQKLPLRAGHYWLSLNCTGFEDNQMIAYHRAHDLFALEIVSQRSNLGLLDPFSEISLSRA</sequence>
<dbReference type="PANTHER" id="PTHR46743:SF2">
    <property type="entry name" value="TEICHOIC ACIDS EXPORT ATP-BINDING PROTEIN TAGH"/>
    <property type="match status" value="1"/>
</dbReference>
<reference evidence="7 8" key="1">
    <citation type="submission" date="2017-09" db="EMBL/GenBank/DDBJ databases">
        <title>Metagenomic Analysis Reveals Denitrifying Candidatus Accumulibacter and Flanking Population as a Source of N2O.</title>
        <authorList>
            <person name="Gao H."/>
            <person name="Mao Y."/>
            <person name="Zhao X."/>
            <person name="Liu W.-T."/>
            <person name="Zhang T."/>
            <person name="Wells G."/>
        </authorList>
    </citation>
    <scope>NUCLEOTIDE SEQUENCE [LARGE SCALE GENOMIC DNA]</scope>
    <source>
        <strain evidence="7">CANDO_2_IC</strain>
    </source>
</reference>
<dbReference type="GO" id="GO:0016020">
    <property type="term" value="C:membrane"/>
    <property type="evidence" value="ECO:0007669"/>
    <property type="project" value="InterPro"/>
</dbReference>
<dbReference type="AlphaFoldDB" id="A0A6A7RUE1"/>
<feature type="domain" description="ABC transporter" evidence="6">
    <location>
        <begin position="7"/>
        <end position="248"/>
    </location>
</feature>
<keyword evidence="3" id="KW-1003">Cell membrane</keyword>
<evidence type="ECO:0000256" key="2">
    <source>
        <dbReference type="ARBA" id="ARBA00022448"/>
    </source>
</evidence>
<name>A0A6A7RUE1_9PROT</name>
<dbReference type="Pfam" id="PF14524">
    <property type="entry name" value="Wzt_C"/>
    <property type="match status" value="1"/>
</dbReference>
<evidence type="ECO:0000313" key="8">
    <source>
        <dbReference type="Proteomes" id="UP000342300"/>
    </source>
</evidence>
<dbReference type="CDD" id="cd03220">
    <property type="entry name" value="ABC_KpsT_Wzt"/>
    <property type="match status" value="1"/>
</dbReference>
<keyword evidence="3" id="KW-0472">Membrane</keyword>
<comment type="similarity">
    <text evidence="1">Belongs to the ABC transporter superfamily.</text>
</comment>
<dbReference type="GO" id="GO:0005524">
    <property type="term" value="F:ATP binding"/>
    <property type="evidence" value="ECO:0007669"/>
    <property type="project" value="UniProtKB-KW"/>
</dbReference>
<organism evidence="7 8">
    <name type="scientific">Candidatus Accumulibacter phosphatis</name>
    <dbReference type="NCBI Taxonomy" id="327160"/>
    <lineage>
        <taxon>Bacteria</taxon>
        <taxon>Pseudomonadati</taxon>
        <taxon>Pseudomonadota</taxon>
        <taxon>Betaproteobacteria</taxon>
        <taxon>Candidatus Accumulibacter</taxon>
    </lineage>
</organism>
<evidence type="ECO:0000256" key="3">
    <source>
        <dbReference type="ARBA" id="ARBA00022475"/>
    </source>
</evidence>